<name>A0AAV7JQ93_9METZ</name>
<dbReference type="GO" id="GO:0016192">
    <property type="term" value="P:vesicle-mediated transport"/>
    <property type="evidence" value="ECO:0007669"/>
    <property type="project" value="InterPro"/>
</dbReference>
<dbReference type="SMART" id="SM01398">
    <property type="entry name" value="Cornichon"/>
    <property type="match status" value="1"/>
</dbReference>
<sequence>MICWGLIILDDLSHDFKNPMDATRTLNKIFVPEYCVQFSIFFLSLITFRYVILLINLPLVLYMLYRYIRRAPNNSKEIYDSTTILNQSTLKRLNIEHWLKITFHLILFLVYAIGSLIYFILYLTDEY</sequence>
<keyword evidence="3 6" id="KW-0812">Transmembrane</keyword>
<dbReference type="InterPro" id="IPR003377">
    <property type="entry name" value="Cornichon"/>
</dbReference>
<evidence type="ECO:0008006" key="9">
    <source>
        <dbReference type="Google" id="ProtNLM"/>
    </source>
</evidence>
<protein>
    <recommendedName>
        <fullName evidence="9">Cornichon</fullName>
    </recommendedName>
</protein>
<dbReference type="EMBL" id="JAKMXF010000311">
    <property type="protein sequence ID" value="KAI6650465.1"/>
    <property type="molecule type" value="Genomic_DNA"/>
</dbReference>
<dbReference type="Proteomes" id="UP001165289">
    <property type="component" value="Unassembled WGS sequence"/>
</dbReference>
<gene>
    <name evidence="7" type="ORF">LOD99_5902</name>
</gene>
<dbReference type="GO" id="GO:0016020">
    <property type="term" value="C:membrane"/>
    <property type="evidence" value="ECO:0007669"/>
    <property type="project" value="UniProtKB-SubCell"/>
</dbReference>
<comment type="similarity">
    <text evidence="2">Belongs to the cornichon family.</text>
</comment>
<dbReference type="Pfam" id="PF03311">
    <property type="entry name" value="Cornichon"/>
    <property type="match status" value="1"/>
</dbReference>
<comment type="caution">
    <text evidence="7">The sequence shown here is derived from an EMBL/GenBank/DDBJ whole genome shotgun (WGS) entry which is preliminary data.</text>
</comment>
<dbReference type="PANTHER" id="PTHR12290">
    <property type="entry name" value="CORNICHON-RELATED"/>
    <property type="match status" value="1"/>
</dbReference>
<keyword evidence="8" id="KW-1185">Reference proteome</keyword>
<evidence type="ECO:0000256" key="4">
    <source>
        <dbReference type="ARBA" id="ARBA00022989"/>
    </source>
</evidence>
<reference evidence="7 8" key="1">
    <citation type="journal article" date="2023" name="BMC Biol.">
        <title>The compact genome of the sponge Oopsacas minuta (Hexactinellida) is lacking key metazoan core genes.</title>
        <authorList>
            <person name="Santini S."/>
            <person name="Schenkelaars Q."/>
            <person name="Jourda C."/>
            <person name="Duchesne M."/>
            <person name="Belahbib H."/>
            <person name="Rocher C."/>
            <person name="Selva M."/>
            <person name="Riesgo A."/>
            <person name="Vervoort M."/>
            <person name="Leys S.P."/>
            <person name="Kodjabachian L."/>
            <person name="Le Bivic A."/>
            <person name="Borchiellini C."/>
            <person name="Claverie J.M."/>
            <person name="Renard E."/>
        </authorList>
    </citation>
    <scope>NUCLEOTIDE SEQUENCE [LARGE SCALE GENOMIC DNA]</scope>
    <source>
        <strain evidence="7">SPO-2</strain>
    </source>
</reference>
<feature type="transmembrane region" description="Helical" evidence="6">
    <location>
        <begin position="40"/>
        <end position="65"/>
    </location>
</feature>
<feature type="transmembrane region" description="Helical" evidence="6">
    <location>
        <begin position="101"/>
        <end position="123"/>
    </location>
</feature>
<comment type="subcellular location">
    <subcellularLocation>
        <location evidence="1">Membrane</location>
        <topology evidence="1">Multi-pass membrane protein</topology>
    </subcellularLocation>
</comment>
<keyword evidence="5 6" id="KW-0472">Membrane</keyword>
<organism evidence="7 8">
    <name type="scientific">Oopsacas minuta</name>
    <dbReference type="NCBI Taxonomy" id="111878"/>
    <lineage>
        <taxon>Eukaryota</taxon>
        <taxon>Metazoa</taxon>
        <taxon>Porifera</taxon>
        <taxon>Hexactinellida</taxon>
        <taxon>Hexasterophora</taxon>
        <taxon>Lyssacinosida</taxon>
        <taxon>Leucopsacidae</taxon>
        <taxon>Oopsacas</taxon>
    </lineage>
</organism>
<evidence type="ECO:0000256" key="5">
    <source>
        <dbReference type="ARBA" id="ARBA00023136"/>
    </source>
</evidence>
<evidence type="ECO:0000313" key="8">
    <source>
        <dbReference type="Proteomes" id="UP001165289"/>
    </source>
</evidence>
<evidence type="ECO:0000256" key="2">
    <source>
        <dbReference type="ARBA" id="ARBA00010095"/>
    </source>
</evidence>
<proteinExistence type="inferred from homology"/>
<evidence type="ECO:0000256" key="6">
    <source>
        <dbReference type="SAM" id="Phobius"/>
    </source>
</evidence>
<evidence type="ECO:0000256" key="1">
    <source>
        <dbReference type="ARBA" id="ARBA00004141"/>
    </source>
</evidence>
<accession>A0AAV7JQ93</accession>
<keyword evidence="4 6" id="KW-1133">Transmembrane helix</keyword>
<evidence type="ECO:0000256" key="3">
    <source>
        <dbReference type="ARBA" id="ARBA00022692"/>
    </source>
</evidence>
<dbReference type="AlphaFoldDB" id="A0AAV7JQ93"/>
<evidence type="ECO:0000313" key="7">
    <source>
        <dbReference type="EMBL" id="KAI6650465.1"/>
    </source>
</evidence>